<gene>
    <name evidence="1" type="ORF">TNCV_666351</name>
</gene>
<sequence>MMCLANVYFFLDGTARQWYVNNEELDSWEAFKNGLVDFSVTVKNNQKGRRTKMPSPALGVHSTYKVIRTLPRLNPLIRDEKVSHLMKVVAENGVEFHWGPEEVEAFNSLKKATSDPVLGMYDEKSFYRNPY</sequence>
<dbReference type="Proteomes" id="UP000887159">
    <property type="component" value="Unassembled WGS sequence"/>
</dbReference>
<keyword evidence="2" id="KW-1185">Reference proteome</keyword>
<accession>A0A8X6VM30</accession>
<evidence type="ECO:0000313" key="2">
    <source>
        <dbReference type="Proteomes" id="UP000887159"/>
    </source>
</evidence>
<reference evidence="1" key="1">
    <citation type="submission" date="2020-08" db="EMBL/GenBank/DDBJ databases">
        <title>Multicomponent nature underlies the extraordinary mechanical properties of spider dragline silk.</title>
        <authorList>
            <person name="Kono N."/>
            <person name="Nakamura H."/>
            <person name="Mori M."/>
            <person name="Yoshida Y."/>
            <person name="Ohtoshi R."/>
            <person name="Malay A.D."/>
            <person name="Moran D.A.P."/>
            <person name="Tomita M."/>
            <person name="Numata K."/>
            <person name="Arakawa K."/>
        </authorList>
    </citation>
    <scope>NUCLEOTIDE SEQUENCE</scope>
</reference>
<dbReference type="AlphaFoldDB" id="A0A8X6VM30"/>
<evidence type="ECO:0000313" key="1">
    <source>
        <dbReference type="EMBL" id="GFY13073.1"/>
    </source>
</evidence>
<proteinExistence type="predicted"/>
<name>A0A8X6VM30_TRICX</name>
<comment type="caution">
    <text evidence="1">The sequence shown here is derived from an EMBL/GenBank/DDBJ whole genome shotgun (WGS) entry which is preliminary data.</text>
</comment>
<protein>
    <submittedName>
        <fullName evidence="1">Uncharacterized protein</fullName>
    </submittedName>
</protein>
<dbReference type="EMBL" id="BMAU01021319">
    <property type="protein sequence ID" value="GFY13073.1"/>
    <property type="molecule type" value="Genomic_DNA"/>
</dbReference>
<organism evidence="1 2">
    <name type="scientific">Trichonephila clavipes</name>
    <name type="common">Golden silk orbweaver</name>
    <name type="synonym">Nephila clavipes</name>
    <dbReference type="NCBI Taxonomy" id="2585209"/>
    <lineage>
        <taxon>Eukaryota</taxon>
        <taxon>Metazoa</taxon>
        <taxon>Ecdysozoa</taxon>
        <taxon>Arthropoda</taxon>
        <taxon>Chelicerata</taxon>
        <taxon>Arachnida</taxon>
        <taxon>Araneae</taxon>
        <taxon>Araneomorphae</taxon>
        <taxon>Entelegynae</taxon>
        <taxon>Araneoidea</taxon>
        <taxon>Nephilidae</taxon>
        <taxon>Trichonephila</taxon>
    </lineage>
</organism>